<organism evidence="2 3">
    <name type="scientific">Aerophobetes bacterium</name>
    <dbReference type="NCBI Taxonomy" id="2030807"/>
    <lineage>
        <taxon>Bacteria</taxon>
        <taxon>Candidatus Aerophobota</taxon>
    </lineage>
</organism>
<keyword evidence="1" id="KW-0472">Membrane</keyword>
<gene>
    <name evidence="2" type="ORF">COB11_02575</name>
</gene>
<keyword evidence="1" id="KW-1133">Transmembrane helix</keyword>
<accession>A0A2A4YKU7</accession>
<dbReference type="PANTHER" id="PTHR36443:SF1">
    <property type="entry name" value="BSR5223 PROTEIN"/>
    <property type="match status" value="1"/>
</dbReference>
<feature type="transmembrane region" description="Helical" evidence="1">
    <location>
        <begin position="44"/>
        <end position="68"/>
    </location>
</feature>
<dbReference type="PANTHER" id="PTHR36443">
    <property type="entry name" value="BSR5223 PROTEIN"/>
    <property type="match status" value="1"/>
</dbReference>
<evidence type="ECO:0000256" key="1">
    <source>
        <dbReference type="SAM" id="Phobius"/>
    </source>
</evidence>
<sequence length="71" mass="8041">MAKAFIVFGIFLTLIGILMLYKVNFSWIGKLPGDFFGSVGKAKIYFPFITCLLASMILSLFSYLFALFKKK</sequence>
<dbReference type="AlphaFoldDB" id="A0A2A4YKU7"/>
<evidence type="ECO:0000313" key="2">
    <source>
        <dbReference type="EMBL" id="PCI95321.1"/>
    </source>
</evidence>
<proteinExistence type="predicted"/>
<dbReference type="EMBL" id="NVUU01000023">
    <property type="protein sequence ID" value="PCI95321.1"/>
    <property type="molecule type" value="Genomic_DNA"/>
</dbReference>
<protein>
    <recommendedName>
        <fullName evidence="4">DUF2905 domain-containing protein</fullName>
    </recommendedName>
</protein>
<reference evidence="3" key="1">
    <citation type="submission" date="2017-08" db="EMBL/GenBank/DDBJ databases">
        <title>A dynamic microbial community with high functional redundancy inhabits the cold, oxic subseafloor aquifer.</title>
        <authorList>
            <person name="Tully B.J."/>
            <person name="Wheat C.G."/>
            <person name="Glazer B.T."/>
            <person name="Huber J.A."/>
        </authorList>
    </citation>
    <scope>NUCLEOTIDE SEQUENCE [LARGE SCALE GENOMIC DNA]</scope>
</reference>
<name>A0A2A4YKU7_UNCAE</name>
<evidence type="ECO:0008006" key="4">
    <source>
        <dbReference type="Google" id="ProtNLM"/>
    </source>
</evidence>
<dbReference type="InterPro" id="IPR021320">
    <property type="entry name" value="DUF2905"/>
</dbReference>
<keyword evidence="1" id="KW-0812">Transmembrane</keyword>
<evidence type="ECO:0000313" key="3">
    <source>
        <dbReference type="Proteomes" id="UP000217838"/>
    </source>
</evidence>
<comment type="caution">
    <text evidence="2">The sequence shown here is derived from an EMBL/GenBank/DDBJ whole genome shotgun (WGS) entry which is preliminary data.</text>
</comment>
<dbReference type="Proteomes" id="UP000217838">
    <property type="component" value="Unassembled WGS sequence"/>
</dbReference>
<dbReference type="Pfam" id="PF11146">
    <property type="entry name" value="DUF2905"/>
    <property type="match status" value="1"/>
</dbReference>